<dbReference type="STRING" id="97359.A0A550BSR1"/>
<dbReference type="AlphaFoldDB" id="A0A550BSR1"/>
<dbReference type="Proteomes" id="UP000320762">
    <property type="component" value="Unassembled WGS sequence"/>
</dbReference>
<feature type="non-terminal residue" evidence="1">
    <location>
        <position position="1"/>
    </location>
</feature>
<dbReference type="InterPro" id="IPR011333">
    <property type="entry name" value="SKP1/BTB/POZ_sf"/>
</dbReference>
<dbReference type="OrthoDB" id="2852764at2759"/>
<evidence type="ECO:0000313" key="1">
    <source>
        <dbReference type="EMBL" id="TRM55590.1"/>
    </source>
</evidence>
<protein>
    <recommendedName>
        <fullName evidence="3">BTB domain-containing protein</fullName>
    </recommendedName>
</protein>
<gene>
    <name evidence="1" type="ORF">BD626DRAFT_416553</name>
</gene>
<name>A0A550BSR1_9AGAR</name>
<dbReference type="EMBL" id="VDMD01000117">
    <property type="protein sequence ID" value="TRM55590.1"/>
    <property type="molecule type" value="Genomic_DNA"/>
</dbReference>
<accession>A0A550BSR1</accession>
<sequence>FSDGDLVICAHPYWFRVHRRMLESQSSEFARLLAIPWSMVNGVTCVNSTKDSGPDFYNFLAAVYHHENFPDPPARVDFSVVESVLRVAHKYGAAAMRSRALAHLMAYSDLQGDLLPIDATPRLGAMKAIAALAREVGALWILPEILYEITCFAPDQIENANAWSGASRSLSHADRVAVGNGHRRTRHLADNPFRTLIAPERDCPERKCRKWRKELCKTQHRSFFTDPKRCVDWKSPSREDVRLKGMCHACRRIFKREWTEFSFSFWQALPERFDLPGWEELDDMREKDIRLQIEDTSSPANASHGSSHD</sequence>
<organism evidence="1 2">
    <name type="scientific">Schizophyllum amplum</name>
    <dbReference type="NCBI Taxonomy" id="97359"/>
    <lineage>
        <taxon>Eukaryota</taxon>
        <taxon>Fungi</taxon>
        <taxon>Dikarya</taxon>
        <taxon>Basidiomycota</taxon>
        <taxon>Agaricomycotina</taxon>
        <taxon>Agaricomycetes</taxon>
        <taxon>Agaricomycetidae</taxon>
        <taxon>Agaricales</taxon>
        <taxon>Schizophyllaceae</taxon>
        <taxon>Schizophyllum</taxon>
    </lineage>
</organism>
<evidence type="ECO:0008006" key="3">
    <source>
        <dbReference type="Google" id="ProtNLM"/>
    </source>
</evidence>
<evidence type="ECO:0000313" key="2">
    <source>
        <dbReference type="Proteomes" id="UP000320762"/>
    </source>
</evidence>
<reference evidence="1 2" key="1">
    <citation type="journal article" date="2019" name="New Phytol.">
        <title>Comparative genomics reveals unique wood-decay strategies and fruiting body development in the Schizophyllaceae.</title>
        <authorList>
            <person name="Almasi E."/>
            <person name="Sahu N."/>
            <person name="Krizsan K."/>
            <person name="Balint B."/>
            <person name="Kovacs G.M."/>
            <person name="Kiss B."/>
            <person name="Cseklye J."/>
            <person name="Drula E."/>
            <person name="Henrissat B."/>
            <person name="Nagy I."/>
            <person name="Chovatia M."/>
            <person name="Adam C."/>
            <person name="LaButti K."/>
            <person name="Lipzen A."/>
            <person name="Riley R."/>
            <person name="Grigoriev I.V."/>
            <person name="Nagy L.G."/>
        </authorList>
    </citation>
    <scope>NUCLEOTIDE SEQUENCE [LARGE SCALE GENOMIC DNA]</scope>
    <source>
        <strain evidence="1 2">NL-1724</strain>
    </source>
</reference>
<proteinExistence type="predicted"/>
<keyword evidence="2" id="KW-1185">Reference proteome</keyword>
<comment type="caution">
    <text evidence="1">The sequence shown here is derived from an EMBL/GenBank/DDBJ whole genome shotgun (WGS) entry which is preliminary data.</text>
</comment>
<dbReference type="Gene3D" id="3.30.710.10">
    <property type="entry name" value="Potassium Channel Kv1.1, Chain A"/>
    <property type="match status" value="1"/>
</dbReference>